<gene>
    <name evidence="12" type="ORF">SAMN04490355_10279</name>
</gene>
<dbReference type="PROSITE" id="PS51379">
    <property type="entry name" value="4FE4S_FER_2"/>
    <property type="match status" value="1"/>
</dbReference>
<dbReference type="STRING" id="1123291.SAMN04490355_10279"/>
<dbReference type="GO" id="GO:0051539">
    <property type="term" value="F:4 iron, 4 sulfur cluster binding"/>
    <property type="evidence" value="ECO:0007669"/>
    <property type="project" value="UniProtKB-KW"/>
</dbReference>
<keyword evidence="4" id="KW-0949">S-adenosyl-L-methionine</keyword>
<dbReference type="NCBIfam" id="TIGR02494">
    <property type="entry name" value="PFLE_PFLC"/>
    <property type="match status" value="1"/>
</dbReference>
<keyword evidence="7" id="KW-0408">Iron</keyword>
<dbReference type="SFLD" id="SFLDG01066">
    <property type="entry name" value="organic_radical-activating_enz"/>
    <property type="match status" value="1"/>
</dbReference>
<keyword evidence="8" id="KW-0411">Iron-sulfur</keyword>
<evidence type="ECO:0000256" key="6">
    <source>
        <dbReference type="ARBA" id="ARBA00023002"/>
    </source>
</evidence>
<dbReference type="SFLD" id="SFLDS00029">
    <property type="entry name" value="Radical_SAM"/>
    <property type="match status" value="1"/>
</dbReference>
<dbReference type="Gene3D" id="3.20.20.70">
    <property type="entry name" value="Aldolase class I"/>
    <property type="match status" value="1"/>
</dbReference>
<keyword evidence="5" id="KW-0479">Metal-binding</keyword>
<dbReference type="InterPro" id="IPR001989">
    <property type="entry name" value="Radical_activat_CS"/>
</dbReference>
<dbReference type="PROSITE" id="PS51918">
    <property type="entry name" value="RADICAL_SAM"/>
    <property type="match status" value="1"/>
</dbReference>
<dbReference type="InterPro" id="IPR017896">
    <property type="entry name" value="4Fe4S_Fe-S-bd"/>
</dbReference>
<evidence type="ECO:0000313" key="12">
    <source>
        <dbReference type="EMBL" id="SFL94424.1"/>
    </source>
</evidence>
<dbReference type="InterPro" id="IPR040074">
    <property type="entry name" value="BssD/PflA/YjjW"/>
</dbReference>
<evidence type="ECO:0000256" key="2">
    <source>
        <dbReference type="ARBA" id="ARBA00009777"/>
    </source>
</evidence>
<dbReference type="Pfam" id="PF04055">
    <property type="entry name" value="Radical_SAM"/>
    <property type="match status" value="1"/>
</dbReference>
<evidence type="ECO:0000313" key="13">
    <source>
        <dbReference type="Proteomes" id="UP000199520"/>
    </source>
</evidence>
<dbReference type="EMBL" id="FOTS01000027">
    <property type="protein sequence ID" value="SFL94424.1"/>
    <property type="molecule type" value="Genomic_DNA"/>
</dbReference>
<dbReference type="PROSITE" id="PS01087">
    <property type="entry name" value="RADICAL_ACTIVATING"/>
    <property type="match status" value="1"/>
</dbReference>
<accession>A0A1I4LTU3</accession>
<evidence type="ECO:0000256" key="1">
    <source>
        <dbReference type="ARBA" id="ARBA00001966"/>
    </source>
</evidence>
<dbReference type="PANTHER" id="PTHR30352:SF4">
    <property type="entry name" value="PYRUVATE FORMATE-LYASE 2-ACTIVATING ENZYME"/>
    <property type="match status" value="1"/>
</dbReference>
<proteinExistence type="inferred from homology"/>
<comment type="similarity">
    <text evidence="2">Belongs to the organic radical-activating enzymes family.</text>
</comment>
<sequence length="306" mass="35168">MIFNIQKCSIHDGTGLRTLVFFKGCPLRCLWCSNPESQSYRQEIMESPVRCIGCGECKRVCPEAAILDDYRIDRSRCTNCFKCTDCCYAESKRVVGRDYFVEELYREIEKDRPFYSLYGGGVTFSGGEPLTHAKDLKEIAKKCHDNGINVVVESCGYGQFEEFKEALPYIDAMFMDIKHIDPETHKALTGMSNELILENIRRISEFGTPITIRTPIIPGYTNSQENIKGIAEFVSTIPTVKEYELLQYHNFGEPKYTALGKPYPLKGVIVPEDEEMNDLVKCANQILQKYKKECYWMKNNEREVIK</sequence>
<dbReference type="SUPFAM" id="SSF54862">
    <property type="entry name" value="4Fe-4S ferredoxins"/>
    <property type="match status" value="1"/>
</dbReference>
<dbReference type="AlphaFoldDB" id="A0A1I4LTU3"/>
<dbReference type="SFLD" id="SFLDG01118">
    <property type="entry name" value="activating_enzymes__group_2"/>
    <property type="match status" value="1"/>
</dbReference>
<evidence type="ECO:0000256" key="8">
    <source>
        <dbReference type="ARBA" id="ARBA00023014"/>
    </source>
</evidence>
<dbReference type="InterPro" id="IPR007197">
    <property type="entry name" value="rSAM"/>
</dbReference>
<dbReference type="Proteomes" id="UP000199520">
    <property type="component" value="Unassembled WGS sequence"/>
</dbReference>
<name>A0A1I4LTU3_9FIRM</name>
<dbReference type="GO" id="GO:0016491">
    <property type="term" value="F:oxidoreductase activity"/>
    <property type="evidence" value="ECO:0007669"/>
    <property type="project" value="UniProtKB-KW"/>
</dbReference>
<dbReference type="PROSITE" id="PS00198">
    <property type="entry name" value="4FE4S_FER_1"/>
    <property type="match status" value="1"/>
</dbReference>
<evidence type="ECO:0000256" key="3">
    <source>
        <dbReference type="ARBA" id="ARBA00022485"/>
    </source>
</evidence>
<dbReference type="CDD" id="cd01335">
    <property type="entry name" value="Radical_SAM"/>
    <property type="match status" value="1"/>
</dbReference>
<dbReference type="InterPro" id="IPR012839">
    <property type="entry name" value="Organic_radical_activase"/>
</dbReference>
<evidence type="ECO:0000256" key="9">
    <source>
        <dbReference type="ARBA" id="ARBA00047365"/>
    </source>
</evidence>
<evidence type="ECO:0000256" key="5">
    <source>
        <dbReference type="ARBA" id="ARBA00022723"/>
    </source>
</evidence>
<dbReference type="PANTHER" id="PTHR30352">
    <property type="entry name" value="PYRUVATE FORMATE-LYASE-ACTIVATING ENZYME"/>
    <property type="match status" value="1"/>
</dbReference>
<keyword evidence="3" id="KW-0004">4Fe-4S</keyword>
<dbReference type="RefSeq" id="WP_090938747.1">
    <property type="nucleotide sequence ID" value="NZ_FOTS01000027.1"/>
</dbReference>
<dbReference type="GO" id="GO:0046872">
    <property type="term" value="F:metal ion binding"/>
    <property type="evidence" value="ECO:0007669"/>
    <property type="project" value="UniProtKB-KW"/>
</dbReference>
<dbReference type="InterPro" id="IPR017900">
    <property type="entry name" value="4Fe4S_Fe_S_CS"/>
</dbReference>
<comment type="cofactor">
    <cofactor evidence="1">
        <name>[4Fe-4S] cluster</name>
        <dbReference type="ChEBI" id="CHEBI:49883"/>
    </cofactor>
</comment>
<dbReference type="SUPFAM" id="SSF102114">
    <property type="entry name" value="Radical SAM enzymes"/>
    <property type="match status" value="1"/>
</dbReference>
<dbReference type="InterPro" id="IPR034457">
    <property type="entry name" value="Organic_radical-activating"/>
</dbReference>
<dbReference type="Pfam" id="PF00037">
    <property type="entry name" value="Fer4"/>
    <property type="match status" value="1"/>
</dbReference>
<keyword evidence="6" id="KW-0560">Oxidoreductase</keyword>
<keyword evidence="13" id="KW-1185">Reference proteome</keyword>
<dbReference type="InterPro" id="IPR058240">
    <property type="entry name" value="rSAM_sf"/>
</dbReference>
<evidence type="ECO:0000259" key="10">
    <source>
        <dbReference type="PROSITE" id="PS51379"/>
    </source>
</evidence>
<feature type="domain" description="4Fe-4S ferredoxin-type" evidence="10">
    <location>
        <begin position="40"/>
        <end position="70"/>
    </location>
</feature>
<evidence type="ECO:0000256" key="4">
    <source>
        <dbReference type="ARBA" id="ARBA00022691"/>
    </source>
</evidence>
<comment type="catalytic activity">
    <reaction evidence="9">
        <text>glycyl-[protein] + reduced [flavodoxin] + S-adenosyl-L-methionine = glycin-2-yl radical-[protein] + semiquinone [flavodoxin] + 5'-deoxyadenosine + L-methionine + H(+)</text>
        <dbReference type="Rhea" id="RHEA:61976"/>
        <dbReference type="Rhea" id="RHEA-COMP:10622"/>
        <dbReference type="Rhea" id="RHEA-COMP:14480"/>
        <dbReference type="Rhea" id="RHEA-COMP:15993"/>
        <dbReference type="Rhea" id="RHEA-COMP:15994"/>
        <dbReference type="ChEBI" id="CHEBI:15378"/>
        <dbReference type="ChEBI" id="CHEBI:17319"/>
        <dbReference type="ChEBI" id="CHEBI:29947"/>
        <dbReference type="ChEBI" id="CHEBI:32722"/>
        <dbReference type="ChEBI" id="CHEBI:57618"/>
        <dbReference type="ChEBI" id="CHEBI:57844"/>
        <dbReference type="ChEBI" id="CHEBI:59789"/>
        <dbReference type="ChEBI" id="CHEBI:140311"/>
    </reaction>
</comment>
<evidence type="ECO:0000259" key="11">
    <source>
        <dbReference type="PROSITE" id="PS51918"/>
    </source>
</evidence>
<dbReference type="PIRSF" id="PIRSF000371">
    <property type="entry name" value="PFL_act_enz"/>
    <property type="match status" value="1"/>
</dbReference>
<dbReference type="InterPro" id="IPR013785">
    <property type="entry name" value="Aldolase_TIM"/>
</dbReference>
<dbReference type="Gene3D" id="3.80.30.10">
    <property type="entry name" value="pyruvate-formate lyase- activating enzyme"/>
    <property type="match status" value="1"/>
</dbReference>
<reference evidence="13" key="1">
    <citation type="submission" date="2016-10" db="EMBL/GenBank/DDBJ databases">
        <authorList>
            <person name="Varghese N."/>
            <person name="Submissions S."/>
        </authorList>
    </citation>
    <scope>NUCLEOTIDE SEQUENCE [LARGE SCALE GENOMIC DNA]</scope>
    <source>
        <strain evidence="13">DSM 13327</strain>
    </source>
</reference>
<evidence type="ECO:0000256" key="7">
    <source>
        <dbReference type="ARBA" id="ARBA00023004"/>
    </source>
</evidence>
<protein>
    <submittedName>
        <fullName evidence="12">Glycerol dehydratase, cobalamin-independent, small subunit</fullName>
    </submittedName>
</protein>
<organism evidence="12 13">
    <name type="scientific">Pelosinus propionicus DSM 13327</name>
    <dbReference type="NCBI Taxonomy" id="1123291"/>
    <lineage>
        <taxon>Bacteria</taxon>
        <taxon>Bacillati</taxon>
        <taxon>Bacillota</taxon>
        <taxon>Negativicutes</taxon>
        <taxon>Selenomonadales</taxon>
        <taxon>Sporomusaceae</taxon>
        <taxon>Pelosinus</taxon>
    </lineage>
</organism>
<feature type="domain" description="Radical SAM core" evidence="11">
    <location>
        <begin position="11"/>
        <end position="287"/>
    </location>
</feature>